<accession>A0ABN9IEN5</accession>
<organism evidence="1 2">
    <name type="scientific">Ralstonia psammae</name>
    <dbReference type="NCBI Taxonomy" id="3058598"/>
    <lineage>
        <taxon>Bacteria</taxon>
        <taxon>Pseudomonadati</taxon>
        <taxon>Pseudomonadota</taxon>
        <taxon>Betaproteobacteria</taxon>
        <taxon>Burkholderiales</taxon>
        <taxon>Burkholderiaceae</taxon>
        <taxon>Ralstonia</taxon>
    </lineage>
</organism>
<dbReference type="RefSeq" id="WP_257878095.1">
    <property type="nucleotide sequence ID" value="NZ_CATZBU010000001.1"/>
</dbReference>
<sequence>MCYSAQIEADYRRFVHEYRAIMSIDDFTRIEIAFFANPTVRAPKAMTVHFLKSPETDEEKKIAGVT</sequence>
<name>A0ABN9IEN5_9RALS</name>
<dbReference type="EMBL" id="CATZBU010000001">
    <property type="protein sequence ID" value="CAJ0780297.1"/>
    <property type="molecule type" value="Genomic_DNA"/>
</dbReference>
<evidence type="ECO:0000313" key="2">
    <source>
        <dbReference type="Proteomes" id="UP001189813"/>
    </source>
</evidence>
<comment type="caution">
    <text evidence="1">The sequence shown here is derived from an EMBL/GenBank/DDBJ whole genome shotgun (WGS) entry which is preliminary data.</text>
</comment>
<protein>
    <recommendedName>
        <fullName evidence="3">DUF159 family protein</fullName>
    </recommendedName>
</protein>
<gene>
    <name evidence="1" type="ORF">LMG19083_00645</name>
</gene>
<evidence type="ECO:0000313" key="1">
    <source>
        <dbReference type="EMBL" id="CAJ0780297.1"/>
    </source>
</evidence>
<proteinExistence type="predicted"/>
<evidence type="ECO:0008006" key="3">
    <source>
        <dbReference type="Google" id="ProtNLM"/>
    </source>
</evidence>
<reference evidence="1 2" key="1">
    <citation type="submission" date="2023-07" db="EMBL/GenBank/DDBJ databases">
        <authorList>
            <person name="Peeters C."/>
        </authorList>
    </citation>
    <scope>NUCLEOTIDE SEQUENCE [LARGE SCALE GENOMIC DNA]</scope>
    <source>
        <strain evidence="1 2">LMG 19083</strain>
    </source>
</reference>
<keyword evidence="2" id="KW-1185">Reference proteome</keyword>
<dbReference type="Proteomes" id="UP001189813">
    <property type="component" value="Unassembled WGS sequence"/>
</dbReference>